<proteinExistence type="predicted"/>
<evidence type="ECO:0000259" key="1">
    <source>
        <dbReference type="Pfam" id="PF01261"/>
    </source>
</evidence>
<dbReference type="PANTHER" id="PTHR21445:SF0">
    <property type="entry name" value="APURINIC-APYRIMIDINIC ENDONUCLEASE"/>
    <property type="match status" value="1"/>
</dbReference>
<comment type="caution">
    <text evidence="3">The sequence shown here is derived from an EMBL/GenBank/DDBJ whole genome shotgun (WGS) entry which is preliminary data.</text>
</comment>
<dbReference type="GO" id="GO:0008081">
    <property type="term" value="F:phosphoric diester hydrolase activity"/>
    <property type="evidence" value="ECO:0007669"/>
    <property type="project" value="TreeGrafter"/>
</dbReference>
<dbReference type="EMBL" id="DSFH01000047">
    <property type="protein sequence ID" value="HEW64065.1"/>
    <property type="molecule type" value="Genomic_DNA"/>
</dbReference>
<dbReference type="AlphaFoldDB" id="A0A2J6N7M0"/>
<dbReference type="Gene3D" id="3.20.20.150">
    <property type="entry name" value="Divalent-metal-dependent TIM barrel enzymes"/>
    <property type="match status" value="1"/>
</dbReference>
<dbReference type="InterPro" id="IPR013022">
    <property type="entry name" value="Xyl_isomerase-like_TIM-brl"/>
</dbReference>
<dbReference type="Pfam" id="PF01261">
    <property type="entry name" value="AP_endonuc_2"/>
    <property type="match status" value="1"/>
</dbReference>
<gene>
    <name evidence="3" type="ORF">C0188_03075</name>
    <name evidence="2" type="ORF">ENO39_03305</name>
</gene>
<dbReference type="Proteomes" id="UP000886076">
    <property type="component" value="Unassembled WGS sequence"/>
</dbReference>
<protein>
    <submittedName>
        <fullName evidence="2">Deoxyribonuclease IV</fullName>
    </submittedName>
    <submittedName>
        <fullName evidence="3">Endonuclease IV</fullName>
    </submittedName>
</protein>
<dbReference type="EMBL" id="PNIM01000014">
    <property type="protein sequence ID" value="PMB75474.1"/>
    <property type="molecule type" value="Genomic_DNA"/>
</dbReference>
<sequence>MGNRRFRFGPAGKPIDLKGDLLEAPVFLKKIGLDAMEYEAVRGVNISESKAKEFGKIAEENDVLLSMHAPYYINLSAQQKDTIEKSKERLLDAIRASEWMKSYVVVFHPGYYLDWGVKKAVELVIEALKDVREEANSKGWKYAWLGPETTGKKKQVGSIDDTIEICRNVEKCRPVVDWAHLYARSLGMSIKSKDEVVKIIDTIEKELGNESVHPLHTHFSKIEYNSGGEKEHHTLDENEFGPEFGIVCEAYKETGIEAVIISESPILEKDAIKMKNICKE</sequence>
<name>A0A2J6N7M0_9CREN</name>
<dbReference type="PANTHER" id="PTHR21445">
    <property type="entry name" value="ENDONUCLEASE IV ENDODEOXYRIBONUCLEASE IV"/>
    <property type="match status" value="1"/>
</dbReference>
<dbReference type="SUPFAM" id="SSF51658">
    <property type="entry name" value="Xylose isomerase-like"/>
    <property type="match status" value="1"/>
</dbReference>
<organism evidence="3 4">
    <name type="scientific">Fervidicoccus fontis</name>
    <dbReference type="NCBI Taxonomy" id="683846"/>
    <lineage>
        <taxon>Archaea</taxon>
        <taxon>Thermoproteota</taxon>
        <taxon>Thermoprotei</taxon>
        <taxon>Fervidicoccales</taxon>
        <taxon>Fervidicoccaceae</taxon>
        <taxon>Fervidicoccus</taxon>
    </lineage>
</organism>
<dbReference type="Proteomes" id="UP000237153">
    <property type="component" value="Unassembled WGS sequence"/>
</dbReference>
<dbReference type="GO" id="GO:0003906">
    <property type="term" value="F:DNA-(apurinic or apyrimidinic site) endonuclease activity"/>
    <property type="evidence" value="ECO:0007669"/>
    <property type="project" value="TreeGrafter"/>
</dbReference>
<evidence type="ECO:0000313" key="3">
    <source>
        <dbReference type="EMBL" id="PMB75474.1"/>
    </source>
</evidence>
<keyword evidence="3" id="KW-0540">Nuclease</keyword>
<dbReference type="RefSeq" id="WP_272985396.1">
    <property type="nucleotide sequence ID" value="NZ_DSFH01000047.1"/>
</dbReference>
<keyword evidence="3" id="KW-0378">Hydrolase</keyword>
<dbReference type="InterPro" id="IPR001719">
    <property type="entry name" value="AP_endonuc_2"/>
</dbReference>
<dbReference type="SMART" id="SM00518">
    <property type="entry name" value="AP2Ec"/>
    <property type="match status" value="1"/>
</dbReference>
<dbReference type="GO" id="GO:0003677">
    <property type="term" value="F:DNA binding"/>
    <property type="evidence" value="ECO:0007669"/>
    <property type="project" value="InterPro"/>
</dbReference>
<evidence type="ECO:0000313" key="4">
    <source>
        <dbReference type="Proteomes" id="UP000237153"/>
    </source>
</evidence>
<dbReference type="GO" id="GO:0006284">
    <property type="term" value="P:base-excision repair"/>
    <property type="evidence" value="ECO:0007669"/>
    <property type="project" value="TreeGrafter"/>
</dbReference>
<keyword evidence="3" id="KW-0255">Endonuclease</keyword>
<reference evidence="3 4" key="1">
    <citation type="submission" date="2018-01" db="EMBL/GenBank/DDBJ databases">
        <title>Metagenomic assembled genomes from two thermal pools in the Uzon Caldera, Kamchatka, Russia.</title>
        <authorList>
            <person name="Wilkins L."/>
            <person name="Ettinger C."/>
        </authorList>
    </citation>
    <scope>NUCLEOTIDE SEQUENCE [LARGE SCALE GENOMIC DNA]</scope>
    <source>
        <strain evidence="3">ZAV-06</strain>
    </source>
</reference>
<feature type="domain" description="Xylose isomerase-like TIM barrel" evidence="1">
    <location>
        <begin position="28"/>
        <end position="265"/>
    </location>
</feature>
<dbReference type="GO" id="GO:0008270">
    <property type="term" value="F:zinc ion binding"/>
    <property type="evidence" value="ECO:0007669"/>
    <property type="project" value="InterPro"/>
</dbReference>
<reference evidence="2" key="2">
    <citation type="journal article" date="2020" name="mSystems">
        <title>Genome- and Community-Level Interaction Insights into Carbon Utilization and Element Cycling Functions of Hydrothermarchaeota in Hydrothermal Sediment.</title>
        <authorList>
            <person name="Zhou Z."/>
            <person name="Liu Y."/>
            <person name="Xu W."/>
            <person name="Pan J."/>
            <person name="Luo Z.H."/>
            <person name="Li M."/>
        </authorList>
    </citation>
    <scope>NUCLEOTIDE SEQUENCE [LARGE SCALE GENOMIC DNA]</scope>
    <source>
        <strain evidence="2">SpSt-1261</strain>
    </source>
</reference>
<evidence type="ECO:0000313" key="2">
    <source>
        <dbReference type="EMBL" id="HEW64065.1"/>
    </source>
</evidence>
<dbReference type="InterPro" id="IPR036237">
    <property type="entry name" value="Xyl_isomerase-like_sf"/>
</dbReference>
<accession>A0A2J6N7M0</accession>